<dbReference type="SMART" id="SM00355">
    <property type="entry name" value="ZnF_C2H2"/>
    <property type="match status" value="4"/>
</dbReference>
<keyword evidence="5" id="KW-0862">Zinc</keyword>
<dbReference type="InterPro" id="IPR013087">
    <property type="entry name" value="Znf_C2H2_type"/>
</dbReference>
<feature type="domain" description="C2H2-type" evidence="8">
    <location>
        <begin position="37"/>
        <end position="64"/>
    </location>
</feature>
<keyword evidence="6" id="KW-0539">Nucleus</keyword>
<evidence type="ECO:0000313" key="10">
    <source>
        <dbReference type="Proteomes" id="UP001497497"/>
    </source>
</evidence>
<dbReference type="Pfam" id="PF13894">
    <property type="entry name" value="zf-C2H2_4"/>
    <property type="match status" value="1"/>
</dbReference>
<evidence type="ECO:0000313" key="9">
    <source>
        <dbReference type="EMBL" id="CAL1530104.1"/>
    </source>
</evidence>
<protein>
    <recommendedName>
        <fullName evidence="8">C2H2-type domain-containing protein</fullName>
    </recommendedName>
</protein>
<evidence type="ECO:0000256" key="5">
    <source>
        <dbReference type="ARBA" id="ARBA00022833"/>
    </source>
</evidence>
<evidence type="ECO:0000256" key="6">
    <source>
        <dbReference type="ARBA" id="ARBA00023242"/>
    </source>
</evidence>
<dbReference type="AlphaFoldDB" id="A0AAV2H8R8"/>
<dbReference type="FunFam" id="3.30.160.60:FF:000110">
    <property type="entry name" value="Zinc finger protein-like"/>
    <property type="match status" value="1"/>
</dbReference>
<evidence type="ECO:0000256" key="3">
    <source>
        <dbReference type="ARBA" id="ARBA00022737"/>
    </source>
</evidence>
<dbReference type="EMBL" id="CAXITT010000062">
    <property type="protein sequence ID" value="CAL1530104.1"/>
    <property type="molecule type" value="Genomic_DNA"/>
</dbReference>
<dbReference type="SUPFAM" id="SSF57667">
    <property type="entry name" value="beta-beta-alpha zinc fingers"/>
    <property type="match status" value="1"/>
</dbReference>
<dbReference type="GO" id="GO:0005634">
    <property type="term" value="C:nucleus"/>
    <property type="evidence" value="ECO:0007669"/>
    <property type="project" value="UniProtKB-SubCell"/>
</dbReference>
<dbReference type="PROSITE" id="PS00028">
    <property type="entry name" value="ZINC_FINGER_C2H2_1"/>
    <property type="match status" value="2"/>
</dbReference>
<evidence type="ECO:0000256" key="7">
    <source>
        <dbReference type="PROSITE-ProRule" id="PRU00042"/>
    </source>
</evidence>
<reference evidence="9 10" key="1">
    <citation type="submission" date="2024-04" db="EMBL/GenBank/DDBJ databases">
        <authorList>
            <consortium name="Genoscope - CEA"/>
            <person name="William W."/>
        </authorList>
    </citation>
    <scope>NUCLEOTIDE SEQUENCE [LARGE SCALE GENOMIC DNA]</scope>
</reference>
<dbReference type="InterPro" id="IPR036236">
    <property type="entry name" value="Znf_C2H2_sf"/>
</dbReference>
<evidence type="ECO:0000256" key="1">
    <source>
        <dbReference type="ARBA" id="ARBA00004123"/>
    </source>
</evidence>
<proteinExistence type="predicted"/>
<organism evidence="9 10">
    <name type="scientific">Lymnaea stagnalis</name>
    <name type="common">Great pond snail</name>
    <name type="synonym">Helix stagnalis</name>
    <dbReference type="NCBI Taxonomy" id="6523"/>
    <lineage>
        <taxon>Eukaryota</taxon>
        <taxon>Metazoa</taxon>
        <taxon>Spiralia</taxon>
        <taxon>Lophotrochozoa</taxon>
        <taxon>Mollusca</taxon>
        <taxon>Gastropoda</taxon>
        <taxon>Heterobranchia</taxon>
        <taxon>Euthyneura</taxon>
        <taxon>Panpulmonata</taxon>
        <taxon>Hygrophila</taxon>
        <taxon>Lymnaeoidea</taxon>
        <taxon>Lymnaeidae</taxon>
        <taxon>Lymnaea</taxon>
    </lineage>
</organism>
<feature type="domain" description="C2H2-type" evidence="8">
    <location>
        <begin position="64"/>
        <end position="87"/>
    </location>
</feature>
<keyword evidence="10" id="KW-1185">Reference proteome</keyword>
<keyword evidence="3" id="KW-0677">Repeat</keyword>
<evidence type="ECO:0000256" key="2">
    <source>
        <dbReference type="ARBA" id="ARBA00022723"/>
    </source>
</evidence>
<comment type="subcellular location">
    <subcellularLocation>
        <location evidence="1">Nucleus</location>
    </subcellularLocation>
</comment>
<dbReference type="Proteomes" id="UP001497497">
    <property type="component" value="Unassembled WGS sequence"/>
</dbReference>
<dbReference type="GO" id="GO:0008270">
    <property type="term" value="F:zinc ion binding"/>
    <property type="evidence" value="ECO:0007669"/>
    <property type="project" value="UniProtKB-KW"/>
</dbReference>
<keyword evidence="2" id="KW-0479">Metal-binding</keyword>
<keyword evidence="4 7" id="KW-0863">Zinc-finger</keyword>
<sequence length="119" mass="13364">MTTEVQDHLPCPHCKAEFSSSTLRQHLSQIHGHDMPFQCTLCGKGFYSVSGLNHHKRKHAGQTFLCPICDTTFTQKSKVKRHLRSIHGCIPCSTCPGIFRVGQEYDLHVLCCPDTHASM</sequence>
<dbReference type="InterPro" id="IPR050888">
    <property type="entry name" value="ZnF_C2H2-type_TF"/>
</dbReference>
<dbReference type="Pfam" id="PF00096">
    <property type="entry name" value="zf-C2H2"/>
    <property type="match status" value="1"/>
</dbReference>
<comment type="caution">
    <text evidence="9">The sequence shown here is derived from an EMBL/GenBank/DDBJ whole genome shotgun (WGS) entry which is preliminary data.</text>
</comment>
<gene>
    <name evidence="9" type="ORF">GSLYS_00004237001</name>
</gene>
<dbReference type="PROSITE" id="PS50157">
    <property type="entry name" value="ZINC_FINGER_C2H2_2"/>
    <property type="match status" value="2"/>
</dbReference>
<accession>A0AAV2H8R8</accession>
<name>A0AAV2H8R8_LYMST</name>
<dbReference type="Gene3D" id="3.30.160.60">
    <property type="entry name" value="Classic Zinc Finger"/>
    <property type="match status" value="2"/>
</dbReference>
<evidence type="ECO:0000256" key="4">
    <source>
        <dbReference type="ARBA" id="ARBA00022771"/>
    </source>
</evidence>
<dbReference type="PANTHER" id="PTHR24406">
    <property type="entry name" value="TRANSCRIPTIONAL REPRESSOR CTCFL-RELATED"/>
    <property type="match status" value="1"/>
</dbReference>
<evidence type="ECO:0000259" key="8">
    <source>
        <dbReference type="PROSITE" id="PS50157"/>
    </source>
</evidence>